<dbReference type="Pfam" id="PF01935">
    <property type="entry name" value="DUF87"/>
    <property type="match status" value="1"/>
</dbReference>
<protein>
    <recommendedName>
        <fullName evidence="2">AAA+ ATPase domain-containing protein</fullName>
    </recommendedName>
</protein>
<dbReference type="AlphaFoldDB" id="A0A2S6MXM8"/>
<feature type="region of interest" description="Disordered" evidence="1">
    <location>
        <begin position="602"/>
        <end position="642"/>
    </location>
</feature>
<evidence type="ECO:0000256" key="1">
    <source>
        <dbReference type="SAM" id="MobiDB-lite"/>
    </source>
</evidence>
<organism evidence="3 4">
    <name type="scientific">Rhodoblastus sphagnicola</name>
    <dbReference type="NCBI Taxonomy" id="333368"/>
    <lineage>
        <taxon>Bacteria</taxon>
        <taxon>Pseudomonadati</taxon>
        <taxon>Pseudomonadota</taxon>
        <taxon>Alphaproteobacteria</taxon>
        <taxon>Hyphomicrobiales</taxon>
        <taxon>Rhodoblastaceae</taxon>
        <taxon>Rhodoblastus</taxon>
    </lineage>
</organism>
<comment type="caution">
    <text evidence="3">The sequence shown here is derived from an EMBL/GenBank/DDBJ whole genome shotgun (WGS) entry which is preliminary data.</text>
</comment>
<dbReference type="InterPro" id="IPR003593">
    <property type="entry name" value="AAA+_ATPase"/>
</dbReference>
<sequence length="1048" mass="113200">MTPMEEAFLEADFNWVSTLQSIWEDQSSDVDGPRGQIVDRIMREFGALRRPNIQKVIGQVINGPAGSGKTHLIGTLRRRVWHEAAWFVFIDVVGVTDFWRTAAFGFVRSLRQTMPDGQSQFTAVFLAALKQLPEATKKEVMRGLEGSGAIRTVNAFVRALQRTFPAEAMQHSDVIRALLLQNDPDLAEYAYSWLQGLDLDPDDRKKLGLTGPTPSPDQVVRGICWLMSLSGPVMIAIDQIDSIVTAANMLAENSAESDGGENEVRARVIIHILANGLMDLHDQTPRAMTVLACLKETWAILSGRALASATARFTPGPRLDSAPWNESAITDLISRRLAPEFARRDVLPPYASWPFSQSAIAGISGSFPRGTLMRCEAYRKKFLDADHVPECATLVDEHPPTPVKPPDDLSRLYEEYRQRAVLSDLTADADDGAPLGRCLGETLEIYAGSLALPDSADVGIAALANDRKPALHARLTFTFHDQNELEKHYCFRVIGHPAALAVQPRLRAAMTDSGIDKKLSFRHLFIIRNTPMPGGRVTGELNQKLQDAGGRIVALGDDDLRSFVALREMKAAKIEGFDAWLRERKPLCDTAFFKAVGLSPPPLSLTTPPGRTSDAPVPKTGVAAEPPVGPPPVAPPTGGPSDGFGAIPLGPRLEGGGEGRLTELPARLLTRHIAIFAGTGSGKTVLLRRILEEAALLGVPAIVLDTNNDLARLGQPWPKRPAAFSEEDAQKAARYHSRVEVVVWTPGLAGGRALTLAVLPDFSALADGAERDQAVDMAWATLAPLVGATGAAKVRKEGVLKESLDAFARGRGGGVEAFITFLADLPSDVSQQRKAEALAADMADQLRAKIAVNPLLNAKGQPLDPAVLFTASRPGATRVSVINFSGLHAEESRQDFVNQLQMALFTFIRKNPSETPRLYALDEAQNFAPSQGMTASKASAMALAAQARKFGLGMIFATQAPKGIETKIVSNCTTHFYGRMSSPALIDATQEMMAARGKAASDLGRLSAGLFYYSTEGMSAPIKIRAPLCLSYHPQNPASPEDVLAFTK</sequence>
<dbReference type="InterPro" id="IPR051162">
    <property type="entry name" value="T4SS_component"/>
</dbReference>
<name>A0A2S6MXM8_9HYPH</name>
<dbReference type="InterPro" id="IPR002789">
    <property type="entry name" value="HerA_central"/>
</dbReference>
<dbReference type="PANTHER" id="PTHR30121">
    <property type="entry name" value="UNCHARACTERIZED PROTEIN YJGR-RELATED"/>
    <property type="match status" value="1"/>
</dbReference>
<accession>A0A2S6MXM8</accession>
<dbReference type="SUPFAM" id="SSF52540">
    <property type="entry name" value="P-loop containing nucleoside triphosphate hydrolases"/>
    <property type="match status" value="1"/>
</dbReference>
<keyword evidence="4" id="KW-1185">Reference proteome</keyword>
<evidence type="ECO:0000259" key="2">
    <source>
        <dbReference type="SMART" id="SM00382"/>
    </source>
</evidence>
<dbReference type="InterPro" id="IPR027417">
    <property type="entry name" value="P-loop_NTPase"/>
</dbReference>
<feature type="compositionally biased region" description="Pro residues" evidence="1">
    <location>
        <begin position="627"/>
        <end position="638"/>
    </location>
</feature>
<dbReference type="RefSeq" id="WP_104509899.1">
    <property type="nucleotide sequence ID" value="NZ_JACIGC010000002.1"/>
</dbReference>
<dbReference type="EMBL" id="NHSJ01000128">
    <property type="protein sequence ID" value="PPQ27122.1"/>
    <property type="molecule type" value="Genomic_DNA"/>
</dbReference>
<dbReference type="SMART" id="SM00382">
    <property type="entry name" value="AAA"/>
    <property type="match status" value="1"/>
</dbReference>
<evidence type="ECO:0000313" key="4">
    <source>
        <dbReference type="Proteomes" id="UP000239089"/>
    </source>
</evidence>
<gene>
    <name evidence="3" type="ORF">CCR94_20825</name>
</gene>
<dbReference type="Proteomes" id="UP000239089">
    <property type="component" value="Unassembled WGS sequence"/>
</dbReference>
<dbReference type="OrthoDB" id="9758751at2"/>
<feature type="domain" description="AAA+ ATPase" evidence="2">
    <location>
        <begin position="669"/>
        <end position="981"/>
    </location>
</feature>
<dbReference type="Gene3D" id="3.40.50.300">
    <property type="entry name" value="P-loop containing nucleotide triphosphate hydrolases"/>
    <property type="match status" value="2"/>
</dbReference>
<dbReference type="PANTHER" id="PTHR30121:SF6">
    <property type="entry name" value="SLR6007 PROTEIN"/>
    <property type="match status" value="1"/>
</dbReference>
<reference evidence="3 4" key="1">
    <citation type="journal article" date="2018" name="Arch. Microbiol.">
        <title>New insights into the metabolic potential of the phototrophic purple bacterium Rhodopila globiformis DSM 161(T) from its draft genome sequence and evidence for a vanadium-dependent nitrogenase.</title>
        <authorList>
            <person name="Imhoff J.F."/>
            <person name="Rahn T."/>
            <person name="Kunzel S."/>
            <person name="Neulinger S.C."/>
        </authorList>
    </citation>
    <scope>NUCLEOTIDE SEQUENCE [LARGE SCALE GENOMIC DNA]</scope>
    <source>
        <strain evidence="3 4">DSM 16996</strain>
    </source>
</reference>
<proteinExistence type="predicted"/>
<evidence type="ECO:0000313" key="3">
    <source>
        <dbReference type="EMBL" id="PPQ27122.1"/>
    </source>
</evidence>